<keyword evidence="7" id="KW-1185">Reference proteome</keyword>
<evidence type="ECO:0000313" key="6">
    <source>
        <dbReference type="EMBL" id="QDZ12452.1"/>
    </source>
</evidence>
<comment type="similarity">
    <text evidence="1 4">Belongs to the aldehyde dehydrogenase family.</text>
</comment>
<evidence type="ECO:0000256" key="3">
    <source>
        <dbReference type="PROSITE-ProRule" id="PRU10007"/>
    </source>
</evidence>
<reference evidence="6 7" key="1">
    <citation type="submission" date="2019-07" db="EMBL/GenBank/DDBJ databases">
        <title>Full genome sequence of Devosia sp. Gsoil 520.</title>
        <authorList>
            <person name="Im W.-T."/>
        </authorList>
    </citation>
    <scope>NUCLEOTIDE SEQUENCE [LARGE SCALE GENOMIC DNA]</scope>
    <source>
        <strain evidence="6 7">Gsoil 520</strain>
    </source>
</reference>
<dbReference type="InterPro" id="IPR016162">
    <property type="entry name" value="Ald_DH_N"/>
</dbReference>
<dbReference type="CDD" id="cd07138">
    <property type="entry name" value="ALDH_CddD_SSP0762"/>
    <property type="match status" value="1"/>
</dbReference>
<dbReference type="AlphaFoldDB" id="A0A5B8LYD3"/>
<evidence type="ECO:0000259" key="5">
    <source>
        <dbReference type="Pfam" id="PF00171"/>
    </source>
</evidence>
<gene>
    <name evidence="6" type="ORF">FPZ08_17855</name>
</gene>
<dbReference type="Proteomes" id="UP000315364">
    <property type="component" value="Chromosome"/>
</dbReference>
<evidence type="ECO:0000256" key="4">
    <source>
        <dbReference type="RuleBase" id="RU003345"/>
    </source>
</evidence>
<evidence type="ECO:0000256" key="1">
    <source>
        <dbReference type="ARBA" id="ARBA00009986"/>
    </source>
</evidence>
<dbReference type="OrthoDB" id="9812625at2"/>
<dbReference type="Pfam" id="PF00171">
    <property type="entry name" value="Aldedh"/>
    <property type="match status" value="1"/>
</dbReference>
<keyword evidence="2 4" id="KW-0560">Oxidoreductase</keyword>
<organism evidence="6 7">
    <name type="scientific">Devosia ginsengisoli</name>
    <dbReference type="NCBI Taxonomy" id="400770"/>
    <lineage>
        <taxon>Bacteria</taxon>
        <taxon>Pseudomonadati</taxon>
        <taxon>Pseudomonadota</taxon>
        <taxon>Alphaproteobacteria</taxon>
        <taxon>Hyphomicrobiales</taxon>
        <taxon>Devosiaceae</taxon>
        <taxon>Devosia</taxon>
    </lineage>
</organism>
<dbReference type="InterPro" id="IPR015590">
    <property type="entry name" value="Aldehyde_DH_dom"/>
</dbReference>
<dbReference type="Gene3D" id="3.40.605.10">
    <property type="entry name" value="Aldehyde Dehydrogenase, Chain A, domain 1"/>
    <property type="match status" value="1"/>
</dbReference>
<protein>
    <submittedName>
        <fullName evidence="6">Aldehyde dehydrogenase family protein</fullName>
    </submittedName>
</protein>
<dbReference type="InterPro" id="IPR016161">
    <property type="entry name" value="Ald_DH/histidinol_DH"/>
</dbReference>
<sequence length="475" mass="50705">MRPEREHQHYIAGQWQMSAGKGHIDIVDPSSGEAFARVPAGNSEDVDKAVAAARAAFPAYAATSVPERLALLERIVEVYRTRQDEIAEVLSREMGTPIALSRALQAPRGGDHFLAAIEALKSYAFEERVGNGLVLYEPIGIAGLITPWNWPLNQIAVKVAPALATGCTIVFKPSEVAPLNAIILAEILDEAGVPSGVFNLVHGDGPGVGSVMSRHAGIDMMSFTGSTRAGIAVSMDAAPTVKRVALELGGKSANILLPDADFATVVKRGFLTMCTNAGQSCNAPSRMLVPEERYDEVAAIIRDSAAKVPIGLPSDPETVLGPVANAAQYQRIQTFIATAIREGAELICGGAGQPEGFNRGYFVRPTAFGRVTNDMTIGHEEVFGPILAVQTYRDVDEAIEIANDSEFGLAGYVQGRDRDAAMAVARRLRTGMVSVNYPGQNLQAPFGGYKKSGNGREYGRFGMAEFLETKVVLMD</sequence>
<feature type="domain" description="Aldehyde dehydrogenase" evidence="5">
    <location>
        <begin position="15"/>
        <end position="472"/>
    </location>
</feature>
<dbReference type="PANTHER" id="PTHR42804">
    <property type="entry name" value="ALDEHYDE DEHYDROGENASE"/>
    <property type="match status" value="1"/>
</dbReference>
<dbReference type="InterPro" id="IPR016163">
    <property type="entry name" value="Ald_DH_C"/>
</dbReference>
<dbReference type="EMBL" id="CP042304">
    <property type="protein sequence ID" value="QDZ12452.1"/>
    <property type="molecule type" value="Genomic_DNA"/>
</dbReference>
<dbReference type="InterPro" id="IPR029510">
    <property type="entry name" value="Ald_DH_CS_GLU"/>
</dbReference>
<dbReference type="PROSITE" id="PS00687">
    <property type="entry name" value="ALDEHYDE_DEHYDR_GLU"/>
    <property type="match status" value="1"/>
</dbReference>
<evidence type="ECO:0000313" key="7">
    <source>
        <dbReference type="Proteomes" id="UP000315364"/>
    </source>
</evidence>
<accession>A0A5B8LYD3</accession>
<proteinExistence type="inferred from homology"/>
<dbReference type="FunFam" id="3.40.605.10:FF:000007">
    <property type="entry name" value="NAD/NADP-dependent betaine aldehyde dehydrogenase"/>
    <property type="match status" value="1"/>
</dbReference>
<dbReference type="RefSeq" id="WP_146291491.1">
    <property type="nucleotide sequence ID" value="NZ_CP042304.1"/>
</dbReference>
<feature type="active site" evidence="3">
    <location>
        <position position="247"/>
    </location>
</feature>
<dbReference type="PANTHER" id="PTHR42804:SF1">
    <property type="entry name" value="ALDEHYDE DEHYDROGENASE-RELATED"/>
    <property type="match status" value="1"/>
</dbReference>
<dbReference type="KEGG" id="dea:FPZ08_17855"/>
<dbReference type="SUPFAM" id="SSF53720">
    <property type="entry name" value="ALDH-like"/>
    <property type="match status" value="1"/>
</dbReference>
<dbReference type="GO" id="GO:0016620">
    <property type="term" value="F:oxidoreductase activity, acting on the aldehyde or oxo group of donors, NAD or NADP as acceptor"/>
    <property type="evidence" value="ECO:0007669"/>
    <property type="project" value="InterPro"/>
</dbReference>
<evidence type="ECO:0000256" key="2">
    <source>
        <dbReference type="ARBA" id="ARBA00023002"/>
    </source>
</evidence>
<dbReference type="Gene3D" id="3.40.309.10">
    <property type="entry name" value="Aldehyde Dehydrogenase, Chain A, domain 2"/>
    <property type="match status" value="1"/>
</dbReference>
<name>A0A5B8LYD3_9HYPH</name>